<proteinExistence type="predicted"/>
<keyword evidence="2" id="KW-1185">Reference proteome</keyword>
<dbReference type="RefSeq" id="WP_213353153.1">
    <property type="nucleotide sequence ID" value="NZ_JAHBGB010000033.1"/>
</dbReference>
<reference evidence="2" key="1">
    <citation type="journal article" date="2019" name="Int. J. Syst. Evol. Microbiol.">
        <title>The Global Catalogue of Microorganisms (GCM) 10K type strain sequencing project: providing services to taxonomists for standard genome sequencing and annotation.</title>
        <authorList>
            <consortium name="The Broad Institute Genomics Platform"/>
            <consortium name="The Broad Institute Genome Sequencing Center for Infectious Disease"/>
            <person name="Wu L."/>
            <person name="Ma J."/>
        </authorList>
    </citation>
    <scope>NUCLEOTIDE SEQUENCE [LARGE SCALE GENOMIC DNA]</scope>
    <source>
        <strain evidence="2">CCM 7435</strain>
    </source>
</reference>
<evidence type="ECO:0000313" key="1">
    <source>
        <dbReference type="EMBL" id="MFD2140181.1"/>
    </source>
</evidence>
<name>A0ABW4YVH0_9HYPH</name>
<organism evidence="1 2">
    <name type="scientific">Ancylobacter oerskovii</name>
    <dbReference type="NCBI Taxonomy" id="459519"/>
    <lineage>
        <taxon>Bacteria</taxon>
        <taxon>Pseudomonadati</taxon>
        <taxon>Pseudomonadota</taxon>
        <taxon>Alphaproteobacteria</taxon>
        <taxon>Hyphomicrobiales</taxon>
        <taxon>Xanthobacteraceae</taxon>
        <taxon>Ancylobacter</taxon>
    </lineage>
</organism>
<evidence type="ECO:0000313" key="2">
    <source>
        <dbReference type="Proteomes" id="UP001597299"/>
    </source>
</evidence>
<dbReference type="Proteomes" id="UP001597299">
    <property type="component" value="Unassembled WGS sequence"/>
</dbReference>
<protein>
    <submittedName>
        <fullName evidence="1">Uncharacterized protein</fullName>
    </submittedName>
</protein>
<gene>
    <name evidence="1" type="ORF">ACFSNC_07220</name>
</gene>
<comment type="caution">
    <text evidence="1">The sequence shown here is derived from an EMBL/GenBank/DDBJ whole genome shotgun (WGS) entry which is preliminary data.</text>
</comment>
<dbReference type="EMBL" id="JBHUHD010000001">
    <property type="protein sequence ID" value="MFD2140181.1"/>
    <property type="molecule type" value="Genomic_DNA"/>
</dbReference>
<accession>A0ABW4YVH0</accession>
<sequence length="140" mass="14913">MGTHVRERESHVPSRRQALCLGAAVIAVPAGVVAFASVPDPIFALIAEHRRLMEPVHACTTDGEDRLAELVDTADEQFAELLGTVPTTLPGLLALVRYVGVANPDLPLGTQEDTDGTTFEELFLDTLTVALGRLVAEGRA</sequence>